<accession>A0A833WES1</accession>
<name>A0A833WES1_PHYIN</name>
<dbReference type="Proteomes" id="UP000602510">
    <property type="component" value="Unassembled WGS sequence"/>
</dbReference>
<gene>
    <name evidence="1" type="ORF">GN244_ATG17049</name>
</gene>
<organism evidence="1 2">
    <name type="scientific">Phytophthora infestans</name>
    <name type="common">Potato late blight agent</name>
    <name type="synonym">Botrytis infestans</name>
    <dbReference type="NCBI Taxonomy" id="4787"/>
    <lineage>
        <taxon>Eukaryota</taxon>
        <taxon>Sar</taxon>
        <taxon>Stramenopiles</taxon>
        <taxon>Oomycota</taxon>
        <taxon>Peronosporomycetes</taxon>
        <taxon>Peronosporales</taxon>
        <taxon>Peronosporaceae</taxon>
        <taxon>Phytophthora</taxon>
    </lineage>
</organism>
<sequence length="209" mass="23346">MLTDYKKSPTITILNSVLPRVLLYDATYLAFDQNRHFAEGSLNGRHKSKDNLLHPSNHRIAKAKTIGRTRIFFNSERTMVMQVAASNLAAAKVTTERTKLFNQSLTGNLGEEESIETAECSPLHLQSLHAHGVDMCSRNCVSGLSREYQDWVSHGGNPDAWASWTPARDCQSAIARIGYTKERPKKGIVSAKQQGAIYLNQRLERGIHP</sequence>
<reference evidence="1" key="1">
    <citation type="submission" date="2020-04" db="EMBL/GenBank/DDBJ databases">
        <title>Hybrid Assembly of Korean Phytophthora infestans isolates.</title>
        <authorList>
            <person name="Prokchorchik M."/>
            <person name="Lee Y."/>
            <person name="Seo J."/>
            <person name="Cho J.-H."/>
            <person name="Park Y.-E."/>
            <person name="Jang D.-C."/>
            <person name="Im J.-S."/>
            <person name="Choi J.-G."/>
            <person name="Park H.-J."/>
            <person name="Lee G.-B."/>
            <person name="Lee Y.-G."/>
            <person name="Hong S.-Y."/>
            <person name="Cho K."/>
            <person name="Sohn K.H."/>
        </authorList>
    </citation>
    <scope>NUCLEOTIDE SEQUENCE</scope>
    <source>
        <strain evidence="1">KR_1_A1</strain>
    </source>
</reference>
<dbReference type="EMBL" id="WSZM01000603">
    <property type="protein sequence ID" value="KAF4031175.1"/>
    <property type="molecule type" value="Genomic_DNA"/>
</dbReference>
<protein>
    <submittedName>
        <fullName evidence="1">Uncharacterized protein</fullName>
    </submittedName>
</protein>
<keyword evidence="2" id="KW-1185">Reference proteome</keyword>
<dbReference type="AlphaFoldDB" id="A0A833WES1"/>
<proteinExistence type="predicted"/>
<comment type="caution">
    <text evidence="1">The sequence shown here is derived from an EMBL/GenBank/DDBJ whole genome shotgun (WGS) entry which is preliminary data.</text>
</comment>
<evidence type="ECO:0000313" key="1">
    <source>
        <dbReference type="EMBL" id="KAF4031175.1"/>
    </source>
</evidence>
<evidence type="ECO:0000313" key="2">
    <source>
        <dbReference type="Proteomes" id="UP000602510"/>
    </source>
</evidence>